<evidence type="ECO:0000313" key="4">
    <source>
        <dbReference type="EMBL" id="KAK3216566.1"/>
    </source>
</evidence>
<dbReference type="Pfam" id="PF00931">
    <property type="entry name" value="NB-ARC"/>
    <property type="match status" value="1"/>
</dbReference>
<dbReference type="InterPro" id="IPR011990">
    <property type="entry name" value="TPR-like_helical_dom_sf"/>
</dbReference>
<evidence type="ECO:0000256" key="2">
    <source>
        <dbReference type="ARBA" id="ARBA00022803"/>
    </source>
</evidence>
<dbReference type="SUPFAM" id="SSF52540">
    <property type="entry name" value="P-loop containing nucleoside triphosphate hydrolases"/>
    <property type="match status" value="1"/>
</dbReference>
<reference evidence="4 5" key="1">
    <citation type="submission" date="2021-02" db="EMBL/GenBank/DDBJ databases">
        <title>Genome assembly of Pseudopithomyces chartarum.</title>
        <authorList>
            <person name="Jauregui R."/>
            <person name="Singh J."/>
            <person name="Voisey C."/>
        </authorList>
    </citation>
    <scope>NUCLEOTIDE SEQUENCE [LARGE SCALE GENOMIC DNA]</scope>
    <source>
        <strain evidence="4 5">AGR01</strain>
    </source>
</reference>
<dbReference type="PANTHER" id="PTHR45641">
    <property type="entry name" value="TETRATRICOPEPTIDE REPEAT PROTEIN (AFU_ORTHOLOGUE AFUA_6G03870)"/>
    <property type="match status" value="1"/>
</dbReference>
<dbReference type="AlphaFoldDB" id="A0AAN6M930"/>
<accession>A0AAN6M930</accession>
<dbReference type="EMBL" id="WVTA01000001">
    <property type="protein sequence ID" value="KAK3216566.1"/>
    <property type="molecule type" value="Genomic_DNA"/>
</dbReference>
<gene>
    <name evidence="4" type="ORF">GRF29_1g206956</name>
</gene>
<dbReference type="Proteomes" id="UP001280581">
    <property type="component" value="Unassembled WGS sequence"/>
</dbReference>
<keyword evidence="1" id="KW-0677">Repeat</keyword>
<protein>
    <recommendedName>
        <fullName evidence="3">NB-ARC domain-containing protein</fullName>
    </recommendedName>
</protein>
<comment type="caution">
    <text evidence="4">The sequence shown here is derived from an EMBL/GenBank/DDBJ whole genome shotgun (WGS) entry which is preliminary data.</text>
</comment>
<dbReference type="InterPro" id="IPR027417">
    <property type="entry name" value="P-loop_NTPase"/>
</dbReference>
<evidence type="ECO:0000259" key="3">
    <source>
        <dbReference type="Pfam" id="PF00931"/>
    </source>
</evidence>
<dbReference type="GO" id="GO:0043531">
    <property type="term" value="F:ADP binding"/>
    <property type="evidence" value="ECO:0007669"/>
    <property type="project" value="InterPro"/>
</dbReference>
<dbReference type="Gene3D" id="1.25.40.10">
    <property type="entry name" value="Tetratricopeptide repeat domain"/>
    <property type="match status" value="1"/>
</dbReference>
<dbReference type="Gene3D" id="3.40.50.300">
    <property type="entry name" value="P-loop containing nucleotide triphosphate hydrolases"/>
    <property type="match status" value="1"/>
</dbReference>
<feature type="domain" description="NB-ARC" evidence="3">
    <location>
        <begin position="67"/>
        <end position="190"/>
    </location>
</feature>
<evidence type="ECO:0000313" key="5">
    <source>
        <dbReference type="Proteomes" id="UP001280581"/>
    </source>
</evidence>
<keyword evidence="2" id="KW-0802">TPR repeat</keyword>
<evidence type="ECO:0000256" key="1">
    <source>
        <dbReference type="ARBA" id="ARBA00022737"/>
    </source>
</evidence>
<sequence>MSGGATDSSYSSVQATNALQGTSINGGNNSFSFISQVPLGSDPDGGAQNVHWKVPRRPNTLFTGRTDVLRRIKNAIQDGPQQDGVFVITGLGGLGKSEICLKIANEMRSEFWAVFWVDVSSPDIAKSEFIITAEMLGQKVDSVEGACRLLANTRKRCLLILDNADDPRSDYSAYLPSSMQGTAIMTSRYAECRRFNNIGWEALADLDLLSCTELLLNAAEVPKERWGAETKAAGGVVRVVQSHTLALIQAGTYVARRHCKLADYPAEFERQRAKLLKFSSTQARSRYGNVYATFEASADVLSEDALGLLGVVSALSYSFLPASLFESAWRGSQQARGRIADFGPGLGDLSSWDVSQPYSVIDMTGNETGLDVLNQWHMAQVPAFVCPQDTEWDADRLHEAIYELRSLSLITCTEEDSTSGISLHPLVYAWARDRQRTEARRASWLAAGCVFTLAALGSPERTEVKHALQPHIQSWADEKIKRNVSCGTQTNMVALVWSCSWMLVQMRDDSRLDNLLRALFEGAGCDPDQPQDFLAPLYHLYAQSHCLNGNTGLAVPLAKRVVEMRQRHLGEWHANRLAGEHLLAVACSLNGQIQEAVDMLEHVVKIQSTTLAETHPDRLASQHELAGAYLREGKTQEAVDMLEHVVNIWSTTLAETHPDRLASQHELARAYLSKGKTQEAVDMLEHVVNIWSTTLAETHPDRLISQKVLAYARNRLKKR</sequence>
<keyword evidence="5" id="KW-1185">Reference proteome</keyword>
<organism evidence="4 5">
    <name type="scientific">Pseudopithomyces chartarum</name>
    <dbReference type="NCBI Taxonomy" id="1892770"/>
    <lineage>
        <taxon>Eukaryota</taxon>
        <taxon>Fungi</taxon>
        <taxon>Dikarya</taxon>
        <taxon>Ascomycota</taxon>
        <taxon>Pezizomycotina</taxon>
        <taxon>Dothideomycetes</taxon>
        <taxon>Pleosporomycetidae</taxon>
        <taxon>Pleosporales</taxon>
        <taxon>Massarineae</taxon>
        <taxon>Didymosphaeriaceae</taxon>
        <taxon>Pseudopithomyces</taxon>
    </lineage>
</organism>
<dbReference type="PANTHER" id="PTHR45641:SF19">
    <property type="entry name" value="NEPHROCYSTIN-3"/>
    <property type="match status" value="1"/>
</dbReference>
<proteinExistence type="predicted"/>
<name>A0AAN6M930_9PLEO</name>
<dbReference type="InterPro" id="IPR002182">
    <property type="entry name" value="NB-ARC"/>
</dbReference>
<dbReference type="Pfam" id="PF13424">
    <property type="entry name" value="TPR_12"/>
    <property type="match status" value="1"/>
</dbReference>
<dbReference type="SUPFAM" id="SSF48452">
    <property type="entry name" value="TPR-like"/>
    <property type="match status" value="2"/>
</dbReference>